<evidence type="ECO:0000256" key="1">
    <source>
        <dbReference type="RuleBase" id="RU367042"/>
    </source>
</evidence>
<dbReference type="Proteomes" id="UP000386466">
    <property type="component" value="Unassembled WGS sequence"/>
</dbReference>
<dbReference type="PRINTS" id="PR00882">
    <property type="entry name" value="RIBOSOMALL7A"/>
</dbReference>
<dbReference type="GO" id="GO:0022625">
    <property type="term" value="C:cytosolic large ribosomal subunit"/>
    <property type="evidence" value="ECO:0007669"/>
    <property type="project" value="UniProtKB-UniRule"/>
</dbReference>
<dbReference type="InterPro" id="IPR001921">
    <property type="entry name" value="Ribosomal_eL8_euk"/>
</dbReference>
<keyword evidence="3" id="KW-1185">Reference proteome</keyword>
<dbReference type="EMBL" id="CAAGRJ010029728">
    <property type="protein sequence ID" value="VFV41058.1"/>
    <property type="molecule type" value="Genomic_DNA"/>
</dbReference>
<accession>A0A485P9L7</accession>
<evidence type="ECO:0000313" key="3">
    <source>
        <dbReference type="Proteomes" id="UP000386466"/>
    </source>
</evidence>
<keyword evidence="1" id="KW-0687">Ribonucleoprotein</keyword>
<protein>
    <recommendedName>
        <fullName evidence="1">60S ribosomal protein L7a</fullName>
    </recommendedName>
</protein>
<dbReference type="InterPro" id="IPR029064">
    <property type="entry name" value="Ribosomal_eL30-like_sf"/>
</dbReference>
<keyword evidence="1 2" id="KW-0689">Ribosomal protein</keyword>
<organism evidence="2 3">
    <name type="scientific">Lynx pardinus</name>
    <name type="common">Iberian lynx</name>
    <name type="synonym">Felis pardina</name>
    <dbReference type="NCBI Taxonomy" id="191816"/>
    <lineage>
        <taxon>Eukaryota</taxon>
        <taxon>Metazoa</taxon>
        <taxon>Chordata</taxon>
        <taxon>Craniata</taxon>
        <taxon>Vertebrata</taxon>
        <taxon>Euteleostomi</taxon>
        <taxon>Mammalia</taxon>
        <taxon>Eutheria</taxon>
        <taxon>Laurasiatheria</taxon>
        <taxon>Carnivora</taxon>
        <taxon>Feliformia</taxon>
        <taxon>Felidae</taxon>
        <taxon>Felinae</taxon>
        <taxon>Lynx</taxon>
    </lineage>
</organism>
<name>A0A485P9L7_LYNPA</name>
<reference evidence="2 3" key="1">
    <citation type="submission" date="2019-01" db="EMBL/GenBank/DDBJ databases">
        <authorList>
            <person name="Alioto T."/>
            <person name="Alioto T."/>
        </authorList>
    </citation>
    <scope>NUCLEOTIDE SEQUENCE [LARGE SCALE GENOMIC DNA]</scope>
</reference>
<gene>
    <name evidence="2" type="ORF">LYPA_23C007040</name>
</gene>
<sequence length="244" mass="27407">MLQGKKPKEKKMVPALAVMKKVVSPLFEKRPKNFGTGQDIQPKRGLTCFAKWPHYIRLQKQRDILYKVHPGLDHEIATQMLKLAHKYRPETKQENKQRLLAWAEKKTLGKGDVPTKRLPVLQAEVNTVTTLVENKKAQLEKDRPGASGPLEGCTTVAFTQVNSEDKGALARLVETIKTNDTGRYDEICFHLGGNILGPKLVPHIAKLEKAKAKELVTKPKCTLLIFLYVEVIKKFSFTKNGAGC</sequence>
<comment type="function">
    <text evidence="1">Component of the ribosome.</text>
</comment>
<proteinExistence type="inferred from homology"/>
<dbReference type="GO" id="GO:0003723">
    <property type="term" value="F:RNA binding"/>
    <property type="evidence" value="ECO:0007669"/>
    <property type="project" value="UniProtKB-UniRule"/>
</dbReference>
<dbReference type="Gene3D" id="3.30.1330.30">
    <property type="match status" value="2"/>
</dbReference>
<dbReference type="AlphaFoldDB" id="A0A485P9L7"/>
<evidence type="ECO:0000313" key="2">
    <source>
        <dbReference type="EMBL" id="VFV41058.1"/>
    </source>
</evidence>
<comment type="similarity">
    <text evidence="1">Belongs to the eukaryotic ribosomal protein eL8 family.</text>
</comment>